<evidence type="ECO:0000313" key="3">
    <source>
        <dbReference type="Proteomes" id="UP000006727"/>
    </source>
</evidence>
<keyword evidence="3" id="KW-1185">Reference proteome</keyword>
<dbReference type="Gramene" id="Pp3c7_24240V3.2">
    <property type="protein sequence ID" value="Pp3c7_24240V3.2"/>
    <property type="gene ID" value="Pp3c7_24240"/>
</dbReference>
<dbReference type="EMBL" id="ABEU02000007">
    <property type="protein sequence ID" value="PNR51611.1"/>
    <property type="molecule type" value="Genomic_DNA"/>
</dbReference>
<name>A0A2K1KCX3_PHYPA</name>
<reference evidence="1 3" key="1">
    <citation type="journal article" date="2008" name="Science">
        <title>The Physcomitrella genome reveals evolutionary insights into the conquest of land by plants.</title>
        <authorList>
            <person name="Rensing S."/>
            <person name="Lang D."/>
            <person name="Zimmer A."/>
            <person name="Terry A."/>
            <person name="Salamov A."/>
            <person name="Shapiro H."/>
            <person name="Nishiyama T."/>
            <person name="Perroud P.-F."/>
            <person name="Lindquist E."/>
            <person name="Kamisugi Y."/>
            <person name="Tanahashi T."/>
            <person name="Sakakibara K."/>
            <person name="Fujita T."/>
            <person name="Oishi K."/>
            <person name="Shin-I T."/>
            <person name="Kuroki Y."/>
            <person name="Toyoda A."/>
            <person name="Suzuki Y."/>
            <person name="Hashimoto A."/>
            <person name="Yamaguchi K."/>
            <person name="Sugano A."/>
            <person name="Kohara Y."/>
            <person name="Fujiyama A."/>
            <person name="Anterola A."/>
            <person name="Aoki S."/>
            <person name="Ashton N."/>
            <person name="Barbazuk W.B."/>
            <person name="Barker E."/>
            <person name="Bennetzen J."/>
            <person name="Bezanilla M."/>
            <person name="Blankenship R."/>
            <person name="Cho S.H."/>
            <person name="Dutcher S."/>
            <person name="Estelle M."/>
            <person name="Fawcett J.A."/>
            <person name="Gundlach H."/>
            <person name="Hanada K."/>
            <person name="Heyl A."/>
            <person name="Hicks K.A."/>
            <person name="Hugh J."/>
            <person name="Lohr M."/>
            <person name="Mayer K."/>
            <person name="Melkozernov A."/>
            <person name="Murata T."/>
            <person name="Nelson D."/>
            <person name="Pils B."/>
            <person name="Prigge M."/>
            <person name="Reiss B."/>
            <person name="Renner T."/>
            <person name="Rombauts S."/>
            <person name="Rushton P."/>
            <person name="Sanderfoot A."/>
            <person name="Schween G."/>
            <person name="Shiu S.-H."/>
            <person name="Stueber K."/>
            <person name="Theodoulou F.L."/>
            <person name="Tu H."/>
            <person name="Van de Peer Y."/>
            <person name="Verrier P.J."/>
            <person name="Waters E."/>
            <person name="Wood A."/>
            <person name="Yang L."/>
            <person name="Cove D."/>
            <person name="Cuming A."/>
            <person name="Hasebe M."/>
            <person name="Lucas S."/>
            <person name="Mishler D.B."/>
            <person name="Reski R."/>
            <person name="Grigoriev I."/>
            <person name="Quatrano R.S."/>
            <person name="Boore J.L."/>
        </authorList>
    </citation>
    <scope>NUCLEOTIDE SEQUENCE [LARGE SCALE GENOMIC DNA]</scope>
    <source>
        <strain evidence="2 3">cv. Gransden 2004</strain>
    </source>
</reference>
<reference evidence="2" key="3">
    <citation type="submission" date="2020-12" db="UniProtKB">
        <authorList>
            <consortium name="EnsemblPlants"/>
        </authorList>
    </citation>
    <scope>IDENTIFICATION</scope>
</reference>
<proteinExistence type="predicted"/>
<dbReference type="RefSeq" id="XP_024379627.1">
    <property type="nucleotide sequence ID" value="XM_024523859.2"/>
</dbReference>
<accession>A0A2K1KCX3</accession>
<dbReference type="EnsemblPlants" id="Pp3c7_24240V3.1">
    <property type="protein sequence ID" value="Pp3c7_24240V3.1"/>
    <property type="gene ID" value="Pp3c7_24240"/>
</dbReference>
<evidence type="ECO:0000313" key="1">
    <source>
        <dbReference type="EMBL" id="PNR51611.1"/>
    </source>
</evidence>
<sequence>MRVRSTDLGCVVAQSRRQSPPRLCGDGFRRVFGVKNGCAVCGFGSIGCDGGKCGGVFLEPGQWTDRINRRRGEEGMMGRFSMVGRREERRSECWMCSASNLLNDRTRGTCILKTCRGV</sequence>
<gene>
    <name evidence="2" type="primary">LOC112284229</name>
    <name evidence="1" type="ORF">PHYPA_010798</name>
</gene>
<dbReference type="Proteomes" id="UP000006727">
    <property type="component" value="Chromosome 7"/>
</dbReference>
<dbReference type="AlphaFoldDB" id="A0A2K1KCX3"/>
<dbReference type="GeneID" id="112284229"/>
<organism evidence="1">
    <name type="scientific">Physcomitrium patens</name>
    <name type="common">Spreading-leaved earth moss</name>
    <name type="synonym">Physcomitrella patens</name>
    <dbReference type="NCBI Taxonomy" id="3218"/>
    <lineage>
        <taxon>Eukaryota</taxon>
        <taxon>Viridiplantae</taxon>
        <taxon>Streptophyta</taxon>
        <taxon>Embryophyta</taxon>
        <taxon>Bryophyta</taxon>
        <taxon>Bryophytina</taxon>
        <taxon>Bryopsida</taxon>
        <taxon>Funariidae</taxon>
        <taxon>Funariales</taxon>
        <taxon>Funariaceae</taxon>
        <taxon>Physcomitrium</taxon>
    </lineage>
</organism>
<protein>
    <submittedName>
        <fullName evidence="1 2">Uncharacterized protein</fullName>
    </submittedName>
</protein>
<dbReference type="EnsemblPlants" id="Pp3c7_24240V3.2">
    <property type="protein sequence ID" value="Pp3c7_24240V3.2"/>
    <property type="gene ID" value="Pp3c7_24240"/>
</dbReference>
<evidence type="ECO:0000313" key="2">
    <source>
        <dbReference type="EnsemblPlants" id="Pp3c7_24240V3.1"/>
    </source>
</evidence>
<dbReference type="PaxDb" id="3218-PP1S407_29V6.1"/>
<dbReference type="Gramene" id="Pp3c7_24240V3.1">
    <property type="protein sequence ID" value="Pp3c7_24240V3.1"/>
    <property type="gene ID" value="Pp3c7_24240"/>
</dbReference>
<reference evidence="1 3" key="2">
    <citation type="journal article" date="2018" name="Plant J.">
        <title>The Physcomitrella patens chromosome-scale assembly reveals moss genome structure and evolution.</title>
        <authorList>
            <person name="Lang D."/>
            <person name="Ullrich K.K."/>
            <person name="Murat F."/>
            <person name="Fuchs J."/>
            <person name="Jenkins J."/>
            <person name="Haas F.B."/>
            <person name="Piednoel M."/>
            <person name="Gundlach H."/>
            <person name="Van Bel M."/>
            <person name="Meyberg R."/>
            <person name="Vives C."/>
            <person name="Morata J."/>
            <person name="Symeonidi A."/>
            <person name="Hiss M."/>
            <person name="Muchero W."/>
            <person name="Kamisugi Y."/>
            <person name="Saleh O."/>
            <person name="Blanc G."/>
            <person name="Decker E.L."/>
            <person name="van Gessel N."/>
            <person name="Grimwood J."/>
            <person name="Hayes R.D."/>
            <person name="Graham S.W."/>
            <person name="Gunter L.E."/>
            <person name="McDaniel S.F."/>
            <person name="Hoernstein S.N.W."/>
            <person name="Larsson A."/>
            <person name="Li F.W."/>
            <person name="Perroud P.F."/>
            <person name="Phillips J."/>
            <person name="Ranjan P."/>
            <person name="Rokshar D.S."/>
            <person name="Rothfels C.J."/>
            <person name="Schneider L."/>
            <person name="Shu S."/>
            <person name="Stevenson D.W."/>
            <person name="Thummler F."/>
            <person name="Tillich M."/>
            <person name="Villarreal Aguilar J.C."/>
            <person name="Widiez T."/>
            <person name="Wong G.K."/>
            <person name="Wymore A."/>
            <person name="Zhang Y."/>
            <person name="Zimmer A.D."/>
            <person name="Quatrano R.S."/>
            <person name="Mayer K.F.X."/>
            <person name="Goodstein D."/>
            <person name="Casacuberta J.M."/>
            <person name="Vandepoele K."/>
            <person name="Reski R."/>
            <person name="Cuming A.C."/>
            <person name="Tuskan G.A."/>
            <person name="Maumus F."/>
            <person name="Salse J."/>
            <person name="Schmutz J."/>
            <person name="Rensing S.A."/>
        </authorList>
    </citation>
    <scope>NUCLEOTIDE SEQUENCE [LARGE SCALE GENOMIC DNA]</scope>
    <source>
        <strain evidence="2 3">cv. Gransden 2004</strain>
    </source>
</reference>